<dbReference type="RefSeq" id="WP_161256120.1">
    <property type="nucleotide sequence ID" value="NZ_WXEY01000004.1"/>
</dbReference>
<organism evidence="3 4">
    <name type="scientific">Heliomicrobium undosum</name>
    <dbReference type="NCBI Taxonomy" id="121734"/>
    <lineage>
        <taxon>Bacteria</taxon>
        <taxon>Bacillati</taxon>
        <taxon>Bacillota</taxon>
        <taxon>Clostridia</taxon>
        <taxon>Eubacteriales</taxon>
        <taxon>Heliobacteriaceae</taxon>
        <taxon>Heliomicrobium</taxon>
    </lineage>
</organism>
<feature type="region of interest" description="Disordered" evidence="1">
    <location>
        <begin position="37"/>
        <end position="70"/>
    </location>
</feature>
<evidence type="ECO:0000256" key="1">
    <source>
        <dbReference type="SAM" id="MobiDB-lite"/>
    </source>
</evidence>
<feature type="domain" description="YcdB/YcdC repeated" evidence="2">
    <location>
        <begin position="434"/>
        <end position="553"/>
    </location>
</feature>
<reference evidence="3 4" key="1">
    <citation type="submission" date="2020-01" db="EMBL/GenBank/DDBJ databases">
        <title>Whole-genome sequence of Heliobacterium undosum DSM 13378.</title>
        <authorList>
            <person name="Kyndt J.A."/>
            <person name="Meyer T.E."/>
        </authorList>
    </citation>
    <scope>NUCLEOTIDE SEQUENCE [LARGE SCALE GENOMIC DNA]</scope>
    <source>
        <strain evidence="3 4">DSM 13378</strain>
    </source>
</reference>
<gene>
    <name evidence="3" type="ORF">GTO91_05540</name>
</gene>
<sequence>MRHRRDGDERRERFRSWQAAVAGAVLTGMLTGGIPCAQAEEGSPATATGPAATTAARAGKPISSMKAMNEAASPEVEARMQQVLELFRSMYPEFRSLQIQIKTRGKSLHMGDGQRLEREQWMLAFDERKPGEPKRDDQVSNQVLLQFDETGLLESYRWENRDWAGENLPDKQTALAKATEFLQKLPGADLAQYAPGNVNGEGSNTKFLDEKEVTWVHRSVQFDRQIKGIPMLNGTDMWNVDVDGGGRITGLRRWANKNHPDPALFPDPATALPLEKAKKALEAQQQMALVYLPAEFLTPAPGDVRPLPGRLPLRLVYRPLSFLDLMDAVTGKLPAEFEAARSGDAVETTLRVTGEGKALYAKNAEEGRRVMEKELGVDLTGMTCSDDENEWAQEEKPAPHIRRWEWHDRQFIESLSAENRTRPFILDNASLETESDTGRVCGFSAGYASADGSEGQKGSEKAVISADEAKKTATALLTKHLPMRTVEMKMVAMDQAPRKYPDWVDTAHLPHYAKERPTYDFKFIPLHQGIPIDGFNWSVSVEKATGKVVSFHYHPVDFDKVPSKEGIVSPETAKNAFVKTVNMRLMYHWPQYFNQRAPEPVLVYAQEVHHTGIIDAKTATVVQRLGDD</sequence>
<keyword evidence="4" id="KW-1185">Reference proteome</keyword>
<dbReference type="EMBL" id="WXEY01000004">
    <property type="protein sequence ID" value="MZP29173.1"/>
    <property type="molecule type" value="Genomic_DNA"/>
</dbReference>
<dbReference type="Pfam" id="PF16244">
    <property type="entry name" value="DUF4901"/>
    <property type="match status" value="1"/>
</dbReference>
<name>A0A845KZH8_9FIRM</name>
<evidence type="ECO:0000313" key="3">
    <source>
        <dbReference type="EMBL" id="MZP29173.1"/>
    </source>
</evidence>
<evidence type="ECO:0000313" key="4">
    <source>
        <dbReference type="Proteomes" id="UP000463470"/>
    </source>
</evidence>
<evidence type="ECO:0000259" key="2">
    <source>
        <dbReference type="Pfam" id="PF16244"/>
    </source>
</evidence>
<dbReference type="AlphaFoldDB" id="A0A845KZH8"/>
<protein>
    <recommendedName>
        <fullName evidence="2">YcdB/YcdC repeated domain-containing protein</fullName>
    </recommendedName>
</protein>
<dbReference type="Proteomes" id="UP000463470">
    <property type="component" value="Unassembled WGS sequence"/>
</dbReference>
<dbReference type="InterPro" id="IPR032599">
    <property type="entry name" value="YcdB/YcdC_rep_domain"/>
</dbReference>
<feature type="compositionally biased region" description="Low complexity" evidence="1">
    <location>
        <begin position="44"/>
        <end position="59"/>
    </location>
</feature>
<proteinExistence type="predicted"/>
<comment type="caution">
    <text evidence="3">The sequence shown here is derived from an EMBL/GenBank/DDBJ whole genome shotgun (WGS) entry which is preliminary data.</text>
</comment>
<dbReference type="OrthoDB" id="2379565at2"/>
<accession>A0A845KZH8</accession>